<dbReference type="RefSeq" id="WP_192595368.1">
    <property type="nucleotide sequence ID" value="NZ_BAAALJ010000024.1"/>
</dbReference>
<dbReference type="Gene3D" id="3.10.20.30">
    <property type="match status" value="1"/>
</dbReference>
<gene>
    <name evidence="2" type="ORF">H4W27_001459</name>
</gene>
<evidence type="ECO:0000256" key="1">
    <source>
        <dbReference type="SAM" id="MobiDB-lite"/>
    </source>
</evidence>
<feature type="region of interest" description="Disordered" evidence="1">
    <location>
        <begin position="1"/>
        <end position="28"/>
    </location>
</feature>
<evidence type="ECO:0000313" key="3">
    <source>
        <dbReference type="Proteomes" id="UP000643525"/>
    </source>
</evidence>
<evidence type="ECO:0000313" key="2">
    <source>
        <dbReference type="EMBL" id="MBE1524341.1"/>
    </source>
</evidence>
<dbReference type="InterPro" id="IPR012675">
    <property type="entry name" value="Beta-grasp_dom_sf"/>
</dbReference>
<reference evidence="2 3" key="1">
    <citation type="submission" date="2020-10" db="EMBL/GenBank/DDBJ databases">
        <title>Sequencing the genomes of 1000 actinobacteria strains.</title>
        <authorList>
            <person name="Klenk H.-P."/>
        </authorList>
    </citation>
    <scope>NUCLEOTIDE SEQUENCE [LARGE SCALE GENOMIC DNA]</scope>
    <source>
        <strain evidence="2 3">DSM 15666</strain>
    </source>
</reference>
<proteinExistence type="predicted"/>
<dbReference type="InterPro" id="IPR016155">
    <property type="entry name" value="Mopterin_synth/thiamin_S_b"/>
</dbReference>
<keyword evidence="3" id="KW-1185">Reference proteome</keyword>
<comment type="caution">
    <text evidence="2">The sequence shown here is derived from an EMBL/GenBank/DDBJ whole genome shotgun (WGS) entry which is preliminary data.</text>
</comment>
<sequence length="138" mass="14143">MTLPNTASTAPGPEDLQPGDVQSEDDAPQVTVRFFAAAAEAAGADQLQVRLPAPLPTGGVAVVDLLAELPRLVGDQQSAHSPDDDAASASDSTRSGALSLERVCARSSFLINGVRTRAQSARLQPGDQLDVLPPFAGG</sequence>
<dbReference type="EMBL" id="JADBED010000001">
    <property type="protein sequence ID" value="MBE1524341.1"/>
    <property type="molecule type" value="Genomic_DNA"/>
</dbReference>
<name>A0ABR9JEJ0_9MICC</name>
<organism evidence="2 3">
    <name type="scientific">Nesterenkonia lutea</name>
    <dbReference type="NCBI Taxonomy" id="272919"/>
    <lineage>
        <taxon>Bacteria</taxon>
        <taxon>Bacillati</taxon>
        <taxon>Actinomycetota</taxon>
        <taxon>Actinomycetes</taxon>
        <taxon>Micrococcales</taxon>
        <taxon>Micrococcaceae</taxon>
        <taxon>Nesterenkonia</taxon>
    </lineage>
</organism>
<accession>A0ABR9JEJ0</accession>
<dbReference type="SUPFAM" id="SSF54285">
    <property type="entry name" value="MoaD/ThiS"/>
    <property type="match status" value="1"/>
</dbReference>
<feature type="region of interest" description="Disordered" evidence="1">
    <location>
        <begin position="74"/>
        <end position="97"/>
    </location>
</feature>
<protein>
    <submittedName>
        <fullName evidence="2">Molybdopterin converting factor small subunit</fullName>
    </submittedName>
</protein>
<dbReference type="Proteomes" id="UP000643525">
    <property type="component" value="Unassembled WGS sequence"/>
</dbReference>